<proteinExistence type="predicted"/>
<dbReference type="Pfam" id="PF13644">
    <property type="entry name" value="DKNYY"/>
    <property type="match status" value="1"/>
</dbReference>
<keyword evidence="2" id="KW-1185">Reference proteome</keyword>
<protein>
    <submittedName>
        <fullName evidence="1">DKNYY domain-containing protein</fullName>
    </submittedName>
</protein>
<dbReference type="EMBL" id="JASBRG010000007">
    <property type="protein sequence ID" value="MDI3321196.1"/>
    <property type="molecule type" value="Genomic_DNA"/>
</dbReference>
<name>A0ABT6RFE2_9BACT</name>
<dbReference type="RefSeq" id="WP_282335306.1">
    <property type="nucleotide sequence ID" value="NZ_JASBRG010000007.1"/>
</dbReference>
<sequence length="93" mass="10766">MNLDGWYAKDKNNVYYYRPVSGGMQISKLEGADTKTFKLLQGHYQYAVDKYFFYDGTQVIEGFNPAKTRQLLNNKGQVTAIISNNKRFKLDLN</sequence>
<evidence type="ECO:0000313" key="2">
    <source>
        <dbReference type="Proteomes" id="UP001226434"/>
    </source>
</evidence>
<comment type="caution">
    <text evidence="1">The sequence shown here is derived from an EMBL/GenBank/DDBJ whole genome shotgun (WGS) entry which is preliminary data.</text>
</comment>
<gene>
    <name evidence="1" type="ORF">QJ048_15485</name>
</gene>
<dbReference type="InterPro" id="IPR027375">
    <property type="entry name" value="DKNYY"/>
</dbReference>
<reference evidence="1 2" key="1">
    <citation type="submission" date="2023-05" db="EMBL/GenBank/DDBJ databases">
        <title>Genome sequence of Pinibacter sp. MAH-24.</title>
        <authorList>
            <person name="Huq M.A."/>
        </authorList>
    </citation>
    <scope>NUCLEOTIDE SEQUENCE [LARGE SCALE GENOMIC DNA]</scope>
    <source>
        <strain evidence="1 2">MAH-24</strain>
    </source>
</reference>
<dbReference type="Proteomes" id="UP001226434">
    <property type="component" value="Unassembled WGS sequence"/>
</dbReference>
<evidence type="ECO:0000313" key="1">
    <source>
        <dbReference type="EMBL" id="MDI3321196.1"/>
    </source>
</evidence>
<accession>A0ABT6RFE2</accession>
<organism evidence="1 2">
    <name type="scientific">Pinibacter soli</name>
    <dbReference type="NCBI Taxonomy" id="3044211"/>
    <lineage>
        <taxon>Bacteria</taxon>
        <taxon>Pseudomonadati</taxon>
        <taxon>Bacteroidota</taxon>
        <taxon>Chitinophagia</taxon>
        <taxon>Chitinophagales</taxon>
        <taxon>Chitinophagaceae</taxon>
        <taxon>Pinibacter</taxon>
    </lineage>
</organism>